<dbReference type="Pfam" id="PF01826">
    <property type="entry name" value="TIL"/>
    <property type="match status" value="1"/>
</dbReference>
<dbReference type="InterPro" id="IPR036084">
    <property type="entry name" value="Ser_inhib-like_sf"/>
</dbReference>
<evidence type="ECO:0000259" key="2">
    <source>
        <dbReference type="Pfam" id="PF01826"/>
    </source>
</evidence>
<dbReference type="AlphaFoldDB" id="A0A9Q0MQ53"/>
<dbReference type="OrthoDB" id="6236007at2759"/>
<protein>
    <recommendedName>
        <fullName evidence="2">TIL domain-containing protein</fullName>
    </recommendedName>
</protein>
<proteinExistence type="predicted"/>
<feature type="signal peptide" evidence="1">
    <location>
        <begin position="1"/>
        <end position="20"/>
    </location>
</feature>
<sequence length="87" mass="9423">MNKVLILSVLAIALIGQADCRSMNPGNRFACGVNEFLNECAVDRICERTCVNMNEHLNCPPICVERCACIDGHVRNNGGQCIPVASC</sequence>
<keyword evidence="4" id="KW-1185">Reference proteome</keyword>
<organism evidence="3 4">
    <name type="scientific">Pseudolycoriella hygida</name>
    <dbReference type="NCBI Taxonomy" id="35572"/>
    <lineage>
        <taxon>Eukaryota</taxon>
        <taxon>Metazoa</taxon>
        <taxon>Ecdysozoa</taxon>
        <taxon>Arthropoda</taxon>
        <taxon>Hexapoda</taxon>
        <taxon>Insecta</taxon>
        <taxon>Pterygota</taxon>
        <taxon>Neoptera</taxon>
        <taxon>Endopterygota</taxon>
        <taxon>Diptera</taxon>
        <taxon>Nematocera</taxon>
        <taxon>Sciaroidea</taxon>
        <taxon>Sciaridae</taxon>
        <taxon>Pseudolycoriella</taxon>
    </lineage>
</organism>
<dbReference type="InterPro" id="IPR002919">
    <property type="entry name" value="TIL_dom"/>
</dbReference>
<accession>A0A9Q0MQ53</accession>
<feature type="domain" description="TIL" evidence="2">
    <location>
        <begin position="31"/>
        <end position="87"/>
    </location>
</feature>
<keyword evidence="1" id="KW-0732">Signal</keyword>
<comment type="caution">
    <text evidence="3">The sequence shown here is derived from an EMBL/GenBank/DDBJ whole genome shotgun (WGS) entry which is preliminary data.</text>
</comment>
<dbReference type="CDD" id="cd19941">
    <property type="entry name" value="TIL"/>
    <property type="match status" value="1"/>
</dbReference>
<gene>
    <name evidence="3" type="ORF">Bhyg_14546</name>
</gene>
<evidence type="ECO:0000313" key="3">
    <source>
        <dbReference type="EMBL" id="KAJ6635960.1"/>
    </source>
</evidence>
<reference evidence="3" key="1">
    <citation type="submission" date="2022-07" db="EMBL/GenBank/DDBJ databases">
        <authorList>
            <person name="Trinca V."/>
            <person name="Uliana J.V.C."/>
            <person name="Torres T.T."/>
            <person name="Ward R.J."/>
            <person name="Monesi N."/>
        </authorList>
    </citation>
    <scope>NUCLEOTIDE SEQUENCE</scope>
    <source>
        <strain evidence="3">HSMRA1968</strain>
        <tissue evidence="3">Whole embryos</tissue>
    </source>
</reference>
<dbReference type="SUPFAM" id="SSF57567">
    <property type="entry name" value="Serine protease inhibitors"/>
    <property type="match status" value="1"/>
</dbReference>
<evidence type="ECO:0000313" key="4">
    <source>
        <dbReference type="Proteomes" id="UP001151699"/>
    </source>
</evidence>
<dbReference type="EMBL" id="WJQU01000004">
    <property type="protein sequence ID" value="KAJ6635960.1"/>
    <property type="molecule type" value="Genomic_DNA"/>
</dbReference>
<evidence type="ECO:0000256" key="1">
    <source>
        <dbReference type="SAM" id="SignalP"/>
    </source>
</evidence>
<feature type="chain" id="PRO_5040230914" description="TIL domain-containing protein" evidence="1">
    <location>
        <begin position="21"/>
        <end position="87"/>
    </location>
</feature>
<name>A0A9Q0MQ53_9DIPT</name>
<dbReference type="Gene3D" id="2.10.25.10">
    <property type="entry name" value="Laminin"/>
    <property type="match status" value="1"/>
</dbReference>
<dbReference type="Proteomes" id="UP001151699">
    <property type="component" value="Chromosome C"/>
</dbReference>